<dbReference type="Pfam" id="PF01328">
    <property type="entry name" value="Peroxidase_2"/>
    <property type="match status" value="1"/>
</dbReference>
<sequence length="272" mass="29741">MITTSSIICPSSTRTSSPTTRCLPGSILLNTDDPCFDVGACTVVKELGYVGPVFPRDARAPCPGLNTLANHGYIPRSGRNIDFITLVAAIMEVYNISLPLALLLSVPGFLLYAHLRVCWNGIRPSVTYTLTLSSLSSFGPGLKIAHRASLVHPNYPTQCPDIDMVNDVVRSTRGLALTLSDLAGLRVSRESESELRGAQKLSGVHEQVALGESALTWLIFARKGEDISVSYFKQWFGEERIPDGWTRPEKTIGVFDARKVAGSVQQEMYRLQ</sequence>
<proteinExistence type="inferred from homology"/>
<organism evidence="9 10">
    <name type="scientific">Lentinula lateritia</name>
    <dbReference type="NCBI Taxonomy" id="40482"/>
    <lineage>
        <taxon>Eukaryota</taxon>
        <taxon>Fungi</taxon>
        <taxon>Dikarya</taxon>
        <taxon>Basidiomycota</taxon>
        <taxon>Agaricomycotina</taxon>
        <taxon>Agaricomycetes</taxon>
        <taxon>Agaricomycetidae</taxon>
        <taxon>Agaricales</taxon>
        <taxon>Marasmiineae</taxon>
        <taxon>Omphalotaceae</taxon>
        <taxon>Lentinula</taxon>
    </lineage>
</organism>
<dbReference type="PANTHER" id="PTHR33577">
    <property type="entry name" value="STERIGMATOCYSTIN BIOSYNTHESIS PEROXIDASE STCC-RELATED"/>
    <property type="match status" value="1"/>
</dbReference>
<dbReference type="Proteomes" id="UP001150217">
    <property type="component" value="Unassembled WGS sequence"/>
</dbReference>
<comment type="similarity">
    <text evidence="7">Belongs to the chloroperoxidase family.</text>
</comment>
<dbReference type="InterPro" id="IPR036851">
    <property type="entry name" value="Chloroperoxidase-like_sf"/>
</dbReference>
<keyword evidence="6" id="KW-0408">Iron</keyword>
<dbReference type="Gene3D" id="1.10.489.10">
    <property type="entry name" value="Chloroperoxidase-like"/>
    <property type="match status" value="1"/>
</dbReference>
<protein>
    <recommendedName>
        <fullName evidence="8">Heme haloperoxidase family profile domain-containing protein</fullName>
    </recommendedName>
</protein>
<evidence type="ECO:0000256" key="4">
    <source>
        <dbReference type="ARBA" id="ARBA00022723"/>
    </source>
</evidence>
<evidence type="ECO:0000256" key="5">
    <source>
        <dbReference type="ARBA" id="ARBA00023002"/>
    </source>
</evidence>
<name>A0ABQ8UYQ2_9AGAR</name>
<feature type="domain" description="Heme haloperoxidase family profile" evidence="8">
    <location>
        <begin position="45"/>
        <end position="259"/>
    </location>
</feature>
<keyword evidence="5" id="KW-0560">Oxidoreductase</keyword>
<dbReference type="PROSITE" id="PS51405">
    <property type="entry name" value="HEME_HALOPEROXIDASE"/>
    <property type="match status" value="1"/>
</dbReference>
<evidence type="ECO:0000256" key="2">
    <source>
        <dbReference type="ARBA" id="ARBA00022559"/>
    </source>
</evidence>
<evidence type="ECO:0000313" key="9">
    <source>
        <dbReference type="EMBL" id="KAJ4466184.1"/>
    </source>
</evidence>
<keyword evidence="3" id="KW-0349">Heme</keyword>
<reference evidence="9" key="1">
    <citation type="submission" date="2022-08" db="EMBL/GenBank/DDBJ databases">
        <title>A Global Phylogenomic Analysis of the Shiitake Genus Lentinula.</title>
        <authorList>
            <consortium name="DOE Joint Genome Institute"/>
            <person name="Sierra-Patev S."/>
            <person name="Min B."/>
            <person name="Naranjo-Ortiz M."/>
            <person name="Looney B."/>
            <person name="Konkel Z."/>
            <person name="Slot J.C."/>
            <person name="Sakamoto Y."/>
            <person name="Steenwyk J.L."/>
            <person name="Rokas A."/>
            <person name="Carro J."/>
            <person name="Camarero S."/>
            <person name="Ferreira P."/>
            <person name="Molpeceres G."/>
            <person name="Ruiz-Duenas F.J."/>
            <person name="Serrano A."/>
            <person name="Henrissat B."/>
            <person name="Drula E."/>
            <person name="Hughes K.W."/>
            <person name="Mata J.L."/>
            <person name="Ishikawa N.K."/>
            <person name="Vargas-Isla R."/>
            <person name="Ushijima S."/>
            <person name="Smith C.A."/>
            <person name="Ahrendt S."/>
            <person name="Andreopoulos W."/>
            <person name="He G."/>
            <person name="Labutti K."/>
            <person name="Lipzen A."/>
            <person name="Ng V."/>
            <person name="Riley R."/>
            <person name="Sandor L."/>
            <person name="Barry K."/>
            <person name="Martinez A.T."/>
            <person name="Xiao Y."/>
            <person name="Gibbons J.G."/>
            <person name="Terashima K."/>
            <person name="Grigoriev I.V."/>
            <person name="Hibbett D.S."/>
        </authorList>
    </citation>
    <scope>NUCLEOTIDE SEQUENCE</scope>
    <source>
        <strain evidence="9">RHP3577 ss4</strain>
    </source>
</reference>
<dbReference type="InterPro" id="IPR000028">
    <property type="entry name" value="Chloroperoxidase"/>
</dbReference>
<dbReference type="EMBL" id="JANVFT010000117">
    <property type="protein sequence ID" value="KAJ4466184.1"/>
    <property type="molecule type" value="Genomic_DNA"/>
</dbReference>
<evidence type="ECO:0000256" key="7">
    <source>
        <dbReference type="ARBA" id="ARBA00025795"/>
    </source>
</evidence>
<keyword evidence="10" id="KW-1185">Reference proteome</keyword>
<accession>A0ABQ8UYQ2</accession>
<comment type="caution">
    <text evidence="9">The sequence shown here is derived from an EMBL/GenBank/DDBJ whole genome shotgun (WGS) entry which is preliminary data.</text>
</comment>
<keyword evidence="2" id="KW-0575">Peroxidase</keyword>
<dbReference type="SUPFAM" id="SSF47571">
    <property type="entry name" value="Cloroperoxidase"/>
    <property type="match status" value="1"/>
</dbReference>
<gene>
    <name evidence="9" type="ORF">C8R41DRAFT_780720</name>
</gene>
<keyword evidence="4" id="KW-0479">Metal-binding</keyword>
<evidence type="ECO:0000256" key="1">
    <source>
        <dbReference type="ARBA" id="ARBA00001970"/>
    </source>
</evidence>
<evidence type="ECO:0000259" key="8">
    <source>
        <dbReference type="PROSITE" id="PS51405"/>
    </source>
</evidence>
<dbReference type="PANTHER" id="PTHR33577:SF9">
    <property type="entry name" value="PEROXIDASE STCC"/>
    <property type="match status" value="1"/>
</dbReference>
<evidence type="ECO:0000256" key="3">
    <source>
        <dbReference type="ARBA" id="ARBA00022617"/>
    </source>
</evidence>
<evidence type="ECO:0000256" key="6">
    <source>
        <dbReference type="ARBA" id="ARBA00023004"/>
    </source>
</evidence>
<comment type="cofactor">
    <cofactor evidence="1">
        <name>heme b</name>
        <dbReference type="ChEBI" id="CHEBI:60344"/>
    </cofactor>
</comment>
<evidence type="ECO:0000313" key="10">
    <source>
        <dbReference type="Proteomes" id="UP001150217"/>
    </source>
</evidence>